<dbReference type="AlphaFoldDB" id="A0AAD5J1K4"/>
<evidence type="ECO:0000313" key="2">
    <source>
        <dbReference type="Proteomes" id="UP001064489"/>
    </source>
</evidence>
<dbReference type="Proteomes" id="UP001064489">
    <property type="component" value="Chromosome 4"/>
</dbReference>
<keyword evidence="2" id="KW-1185">Reference proteome</keyword>
<reference evidence="1" key="1">
    <citation type="journal article" date="2022" name="Plant J.">
        <title>Strategies of tolerance reflected in two North American maple genomes.</title>
        <authorList>
            <person name="McEvoy S.L."/>
            <person name="Sezen U.U."/>
            <person name="Trouern-Trend A."/>
            <person name="McMahon S.M."/>
            <person name="Schaberg P.G."/>
            <person name="Yang J."/>
            <person name="Wegrzyn J.L."/>
            <person name="Swenson N.G."/>
        </authorList>
    </citation>
    <scope>NUCLEOTIDE SEQUENCE</scope>
    <source>
        <strain evidence="1">91603</strain>
    </source>
</reference>
<reference evidence="1" key="2">
    <citation type="submission" date="2023-02" db="EMBL/GenBank/DDBJ databases">
        <authorList>
            <person name="Swenson N.G."/>
            <person name="Wegrzyn J.L."/>
            <person name="Mcevoy S.L."/>
        </authorList>
    </citation>
    <scope>NUCLEOTIDE SEQUENCE</scope>
    <source>
        <strain evidence="1">91603</strain>
        <tissue evidence="1">Leaf</tissue>
    </source>
</reference>
<proteinExistence type="predicted"/>
<evidence type="ECO:0000313" key="1">
    <source>
        <dbReference type="EMBL" id="KAI9182629.1"/>
    </source>
</evidence>
<name>A0AAD5J1K4_ACENE</name>
<gene>
    <name evidence="1" type="ORF">LWI28_027311</name>
</gene>
<accession>A0AAD5J1K4</accession>
<protein>
    <submittedName>
        <fullName evidence="1">Uncharacterized protein</fullName>
    </submittedName>
</protein>
<dbReference type="EMBL" id="JAJSOW010000101">
    <property type="protein sequence ID" value="KAI9182629.1"/>
    <property type="molecule type" value="Genomic_DNA"/>
</dbReference>
<comment type="caution">
    <text evidence="1">The sequence shown here is derived from an EMBL/GenBank/DDBJ whole genome shotgun (WGS) entry which is preliminary data.</text>
</comment>
<sequence>MTAVAKREREKEIDSRIREIQEGFSDVVVDSQRDLRGRFKIYGLVHEGFERRERVWFSGGSGVFAEDDVVFDDEDEDDDEDFEEVMFDVVDR</sequence>
<organism evidence="1 2">
    <name type="scientific">Acer negundo</name>
    <name type="common">Box elder</name>
    <dbReference type="NCBI Taxonomy" id="4023"/>
    <lineage>
        <taxon>Eukaryota</taxon>
        <taxon>Viridiplantae</taxon>
        <taxon>Streptophyta</taxon>
        <taxon>Embryophyta</taxon>
        <taxon>Tracheophyta</taxon>
        <taxon>Spermatophyta</taxon>
        <taxon>Magnoliopsida</taxon>
        <taxon>eudicotyledons</taxon>
        <taxon>Gunneridae</taxon>
        <taxon>Pentapetalae</taxon>
        <taxon>rosids</taxon>
        <taxon>malvids</taxon>
        <taxon>Sapindales</taxon>
        <taxon>Sapindaceae</taxon>
        <taxon>Hippocastanoideae</taxon>
        <taxon>Acereae</taxon>
        <taxon>Acer</taxon>
    </lineage>
</organism>